<reference evidence="2 3" key="1">
    <citation type="submission" date="2021-03" db="EMBL/GenBank/DDBJ databases">
        <title>Plant growth promoting bacteria isolated from wild legumes nodules and trapping Phaseolus vulgaris L. nodules in the center and southern Mexico.</title>
        <authorList>
            <person name="Estrada P."/>
        </authorList>
    </citation>
    <scope>NUCLEOTIDE SEQUENCE [LARGE SCALE GENOMIC DNA]</scope>
    <source>
        <strain evidence="2 3">MaGu-431</strain>
    </source>
</reference>
<comment type="caution">
    <text evidence="2">The sequence shown here is derived from an EMBL/GenBank/DDBJ whole genome shotgun (WGS) entry which is preliminary data.</text>
</comment>
<evidence type="ECO:0000313" key="2">
    <source>
        <dbReference type="EMBL" id="MBP0601068.1"/>
    </source>
</evidence>
<gene>
    <name evidence="2" type="ORF">J8I01_00820</name>
</gene>
<keyword evidence="3" id="KW-1185">Reference proteome</keyword>
<feature type="chain" id="PRO_5046897583" evidence="1">
    <location>
        <begin position="23"/>
        <end position="112"/>
    </location>
</feature>
<accession>A0ABS4B0R7</accession>
<sequence>MNKHLKVSPLLLSLVGAGDALAEVDSWDAEELGKTYALAELCIDAMRSKHDWKLNRDLKDLIAATEEEVEDSQKYLKKIYRGYDDATSDFRKLSKDEEERTCYNLFSSISGA</sequence>
<dbReference type="EMBL" id="JAGIQF010000001">
    <property type="protein sequence ID" value="MBP0601068.1"/>
    <property type="molecule type" value="Genomic_DNA"/>
</dbReference>
<feature type="signal peptide" evidence="1">
    <location>
        <begin position="1"/>
        <end position="22"/>
    </location>
</feature>
<protein>
    <submittedName>
        <fullName evidence="2">Uncharacterized protein</fullName>
    </submittedName>
</protein>
<dbReference type="RefSeq" id="WP_209791728.1">
    <property type="nucleotide sequence ID" value="NZ_JAGIQF010000001.1"/>
</dbReference>
<proteinExistence type="predicted"/>
<dbReference type="Proteomes" id="UP000666661">
    <property type="component" value="Unassembled WGS sequence"/>
</dbReference>
<evidence type="ECO:0000313" key="3">
    <source>
        <dbReference type="Proteomes" id="UP000666661"/>
    </source>
</evidence>
<evidence type="ECO:0000256" key="1">
    <source>
        <dbReference type="SAM" id="SignalP"/>
    </source>
</evidence>
<organism evidence="2 3">
    <name type="scientific">Aeromonas sanarellii</name>
    <dbReference type="NCBI Taxonomy" id="633415"/>
    <lineage>
        <taxon>Bacteria</taxon>
        <taxon>Pseudomonadati</taxon>
        <taxon>Pseudomonadota</taxon>
        <taxon>Gammaproteobacteria</taxon>
        <taxon>Aeromonadales</taxon>
        <taxon>Aeromonadaceae</taxon>
        <taxon>Aeromonas</taxon>
    </lineage>
</organism>
<name>A0ABS4B0R7_9GAMM</name>
<keyword evidence="1" id="KW-0732">Signal</keyword>